<dbReference type="OrthoDB" id="8961306at2"/>
<dbReference type="SMART" id="SM00530">
    <property type="entry name" value="HTH_XRE"/>
    <property type="match status" value="1"/>
</dbReference>
<dbReference type="EMBL" id="QFZK01000003">
    <property type="protein sequence ID" value="RFO97775.1"/>
    <property type="molecule type" value="Genomic_DNA"/>
</dbReference>
<dbReference type="Proteomes" id="UP000260665">
    <property type="component" value="Unassembled WGS sequence"/>
</dbReference>
<evidence type="ECO:0000259" key="1">
    <source>
        <dbReference type="PROSITE" id="PS50943"/>
    </source>
</evidence>
<keyword evidence="3" id="KW-1185">Reference proteome</keyword>
<dbReference type="Pfam" id="PF13560">
    <property type="entry name" value="HTH_31"/>
    <property type="match status" value="1"/>
</dbReference>
<comment type="caution">
    <text evidence="2">The sequence shown here is derived from an EMBL/GenBank/DDBJ whole genome shotgun (WGS) entry which is preliminary data.</text>
</comment>
<name>A0A3E1REH7_9BURK</name>
<gene>
    <name evidence="2" type="ORF">DIC66_07995</name>
</gene>
<dbReference type="SUPFAM" id="SSF47413">
    <property type="entry name" value="lambda repressor-like DNA-binding domains"/>
    <property type="match status" value="1"/>
</dbReference>
<protein>
    <submittedName>
        <fullName evidence="2">Transcriptional regulator</fullName>
    </submittedName>
</protein>
<feature type="domain" description="HTH cro/C1-type" evidence="1">
    <location>
        <begin position="23"/>
        <end position="76"/>
    </location>
</feature>
<accession>A0A3E1REH7</accession>
<reference evidence="2 3" key="1">
    <citation type="submission" date="2018-05" db="EMBL/GenBank/DDBJ databases">
        <title>Rhodoferax soyangensis sp.nov., isolated from an oligotrophic freshwater lake.</title>
        <authorList>
            <person name="Park M."/>
        </authorList>
    </citation>
    <scope>NUCLEOTIDE SEQUENCE [LARGE SCALE GENOMIC DNA]</scope>
    <source>
        <strain evidence="2 3">IMCC26218</strain>
    </source>
</reference>
<dbReference type="InterPro" id="IPR010982">
    <property type="entry name" value="Lambda_DNA-bd_dom_sf"/>
</dbReference>
<evidence type="ECO:0000313" key="2">
    <source>
        <dbReference type="EMBL" id="RFO97775.1"/>
    </source>
</evidence>
<dbReference type="CDD" id="cd00093">
    <property type="entry name" value="HTH_XRE"/>
    <property type="match status" value="1"/>
</dbReference>
<dbReference type="InterPro" id="IPR001387">
    <property type="entry name" value="Cro/C1-type_HTH"/>
</dbReference>
<dbReference type="Gene3D" id="1.10.260.40">
    <property type="entry name" value="lambda repressor-like DNA-binding domains"/>
    <property type="match status" value="1"/>
</dbReference>
<dbReference type="GO" id="GO:0003677">
    <property type="term" value="F:DNA binding"/>
    <property type="evidence" value="ECO:0007669"/>
    <property type="project" value="InterPro"/>
</dbReference>
<sequence>MSTYSDTSTVLDRQLLLQLGARLKRLRKQQGSSSVAMAQRVGISRTTLGAVEAGDPAPSIGTYLRVMSALGVSGELALLGSGALQTGQPVAKATSKRSAPPLSLVVKAADGAHDVQDLQSLMLHKEAVRLIQSDPALLQKATATLDRWRSSPDKRSQFLWDEWSVILHRHDWRRALSNSRRAKELRQASPLPSILPPEVRENVLAQVRSLKQGMELGGPT</sequence>
<dbReference type="PROSITE" id="PS50943">
    <property type="entry name" value="HTH_CROC1"/>
    <property type="match status" value="1"/>
</dbReference>
<dbReference type="AlphaFoldDB" id="A0A3E1REH7"/>
<dbReference type="RefSeq" id="WP_117175844.1">
    <property type="nucleotide sequence ID" value="NZ_QFZK01000003.1"/>
</dbReference>
<proteinExistence type="predicted"/>
<organism evidence="2 3">
    <name type="scientific">Rhodoferax lacus</name>
    <dbReference type="NCBI Taxonomy" id="2184758"/>
    <lineage>
        <taxon>Bacteria</taxon>
        <taxon>Pseudomonadati</taxon>
        <taxon>Pseudomonadota</taxon>
        <taxon>Betaproteobacteria</taxon>
        <taxon>Burkholderiales</taxon>
        <taxon>Comamonadaceae</taxon>
        <taxon>Rhodoferax</taxon>
    </lineage>
</organism>
<evidence type="ECO:0000313" key="3">
    <source>
        <dbReference type="Proteomes" id="UP000260665"/>
    </source>
</evidence>